<comment type="caution">
    <text evidence="1">The sequence shown here is derived from an EMBL/GenBank/DDBJ whole genome shotgun (WGS) entry which is preliminary data.</text>
</comment>
<gene>
    <name evidence="1" type="ORF">PH362_24000</name>
</gene>
<organism evidence="1 2">
    <name type="scientific">Photorhabdus bodei</name>
    <dbReference type="NCBI Taxonomy" id="2029681"/>
    <lineage>
        <taxon>Bacteria</taxon>
        <taxon>Pseudomonadati</taxon>
        <taxon>Pseudomonadota</taxon>
        <taxon>Gammaproteobacteria</taxon>
        <taxon>Enterobacterales</taxon>
        <taxon>Morganellaceae</taxon>
        <taxon>Photorhabdus</taxon>
    </lineage>
</organism>
<dbReference type="InterPro" id="IPR002636">
    <property type="entry name" value="DUF29"/>
</dbReference>
<protein>
    <submittedName>
        <fullName evidence="1">DUF29 domain-containing protein</fullName>
    </submittedName>
</protein>
<dbReference type="EMBL" id="JAQMFO010000063">
    <property type="protein sequence ID" value="MDB6374874.1"/>
    <property type="molecule type" value="Genomic_DNA"/>
</dbReference>
<evidence type="ECO:0000313" key="1">
    <source>
        <dbReference type="EMBL" id="MDB6374874.1"/>
    </source>
</evidence>
<reference evidence="1" key="1">
    <citation type="submission" date="2023-01" db="EMBL/GenBank/DDBJ databases">
        <title>Genome sequencing of Photorhabdus bodei 09-20.</title>
        <authorList>
            <person name="Kalindamar S."/>
            <person name="Kumru S."/>
        </authorList>
    </citation>
    <scope>NUCLEOTIDE SEQUENCE</scope>
    <source>
        <strain evidence="1">09-20</strain>
    </source>
</reference>
<evidence type="ECO:0000313" key="2">
    <source>
        <dbReference type="Proteomes" id="UP001212996"/>
    </source>
</evidence>
<dbReference type="AlphaFoldDB" id="A0AAW6BT44"/>
<proteinExistence type="predicted"/>
<dbReference type="Gene3D" id="1.20.1220.20">
    <property type="entry name" value="Uncharcterised protein PF01724"/>
    <property type="match status" value="1"/>
</dbReference>
<dbReference type="Proteomes" id="UP001212996">
    <property type="component" value="Unassembled WGS sequence"/>
</dbReference>
<name>A0AAW6BT44_9GAMM</name>
<dbReference type="PANTHER" id="PTHR34235:SF4">
    <property type="entry name" value="SLR0291 PROTEIN"/>
    <property type="match status" value="1"/>
</dbReference>
<accession>A0AAW6BT44</accession>
<sequence>MGHTRYETDVVAWANEQAALLRAGKFSEIDVVNIAEEIEDVGRSEKRELASRMAILLSRLLRWQFQPECRSPSWQRIIKEQRKALAWHIKDTPSLKSTIADKNWFVKVWADAVSSAVDETWLDMFPDECAWNISQILSQEFYPD</sequence>
<dbReference type="PANTHER" id="PTHR34235">
    <property type="entry name" value="SLR1203 PROTEIN-RELATED"/>
    <property type="match status" value="1"/>
</dbReference>
<dbReference type="RefSeq" id="WP_271867850.1">
    <property type="nucleotide sequence ID" value="NZ_JAQMFO010000063.1"/>
</dbReference>
<dbReference type="Pfam" id="PF01724">
    <property type="entry name" value="DUF29"/>
    <property type="match status" value="1"/>
</dbReference>